<evidence type="ECO:0000256" key="2">
    <source>
        <dbReference type="ARBA" id="ARBA00022729"/>
    </source>
</evidence>
<dbReference type="InterPro" id="IPR002772">
    <property type="entry name" value="Glyco_hydro_3_C"/>
</dbReference>
<evidence type="ECO:0000256" key="1">
    <source>
        <dbReference type="ARBA" id="ARBA00005336"/>
    </source>
</evidence>
<organism evidence="6 7">
    <name type="scientific">Candidatus Sulfuritelmatomonas gaucii</name>
    <dbReference type="NCBI Taxonomy" id="2043161"/>
    <lineage>
        <taxon>Bacteria</taxon>
        <taxon>Pseudomonadati</taxon>
        <taxon>Acidobacteriota</taxon>
        <taxon>Terriglobia</taxon>
        <taxon>Terriglobales</taxon>
        <taxon>Acidobacteriaceae</taxon>
        <taxon>Candidatus Sulfuritelmatomonas</taxon>
    </lineage>
</organism>
<dbReference type="InterPro" id="IPR044993">
    <property type="entry name" value="BXL"/>
</dbReference>
<dbReference type="GO" id="GO:0046556">
    <property type="term" value="F:alpha-L-arabinofuranosidase activity"/>
    <property type="evidence" value="ECO:0007669"/>
    <property type="project" value="TreeGrafter"/>
</dbReference>
<dbReference type="InterPro" id="IPR036881">
    <property type="entry name" value="Glyco_hydro_3_C_sf"/>
</dbReference>
<dbReference type="PROSITE" id="PS51820">
    <property type="entry name" value="PA14"/>
    <property type="match status" value="1"/>
</dbReference>
<dbReference type="Gene3D" id="3.40.50.1700">
    <property type="entry name" value="Glycoside hydrolase family 3 C-terminal domain"/>
    <property type="match status" value="2"/>
</dbReference>
<keyword evidence="3" id="KW-0378">Hydrolase</keyword>
<dbReference type="InterPro" id="IPR036962">
    <property type="entry name" value="Glyco_hydro_3_N_sf"/>
</dbReference>
<dbReference type="EMBL" id="OKRB01000068">
    <property type="protein sequence ID" value="SPE18529.1"/>
    <property type="molecule type" value="Genomic_DNA"/>
</dbReference>
<feature type="chain" id="PRO_5014977368" evidence="4">
    <location>
        <begin position="31"/>
        <end position="892"/>
    </location>
</feature>
<dbReference type="GO" id="GO:0031222">
    <property type="term" value="P:arabinan catabolic process"/>
    <property type="evidence" value="ECO:0007669"/>
    <property type="project" value="TreeGrafter"/>
</dbReference>
<evidence type="ECO:0000256" key="3">
    <source>
        <dbReference type="ARBA" id="ARBA00022801"/>
    </source>
</evidence>
<dbReference type="SMART" id="SM00758">
    <property type="entry name" value="PA14"/>
    <property type="match status" value="1"/>
</dbReference>
<evidence type="ECO:0000313" key="7">
    <source>
        <dbReference type="Proteomes" id="UP000239735"/>
    </source>
</evidence>
<dbReference type="Pfam" id="PF00933">
    <property type="entry name" value="Glyco_hydro_3"/>
    <property type="match status" value="1"/>
</dbReference>
<dbReference type="Proteomes" id="UP000239735">
    <property type="component" value="Unassembled WGS sequence"/>
</dbReference>
<dbReference type="InterPro" id="IPR026891">
    <property type="entry name" value="Fn3-like"/>
</dbReference>
<comment type="similarity">
    <text evidence="1">Belongs to the glycosyl hydrolase 3 family.</text>
</comment>
<feature type="domain" description="PA14" evidence="5">
    <location>
        <begin position="474"/>
        <end position="619"/>
    </location>
</feature>
<dbReference type="SUPFAM" id="SSF52279">
    <property type="entry name" value="Beta-D-glucan exohydrolase, C-terminal domain"/>
    <property type="match status" value="1"/>
</dbReference>
<evidence type="ECO:0000256" key="4">
    <source>
        <dbReference type="SAM" id="SignalP"/>
    </source>
</evidence>
<dbReference type="InterPro" id="IPR001764">
    <property type="entry name" value="Glyco_hydro_3_N"/>
</dbReference>
<evidence type="ECO:0000313" key="6">
    <source>
        <dbReference type="EMBL" id="SPE18529.1"/>
    </source>
</evidence>
<dbReference type="PRINTS" id="PR00133">
    <property type="entry name" value="GLHYDRLASE3"/>
</dbReference>
<keyword evidence="2 4" id="KW-0732">Signal</keyword>
<dbReference type="AlphaFoldDB" id="A0A2N9L5L3"/>
<dbReference type="InterPro" id="IPR037524">
    <property type="entry name" value="PA14/GLEYA"/>
</dbReference>
<dbReference type="PANTHER" id="PTHR42721:SF3">
    <property type="entry name" value="BETA-D-XYLOSIDASE 5-RELATED"/>
    <property type="match status" value="1"/>
</dbReference>
<dbReference type="Pfam" id="PF14310">
    <property type="entry name" value="Fn3-like"/>
    <property type="match status" value="1"/>
</dbReference>
<dbReference type="Pfam" id="PF01915">
    <property type="entry name" value="Glyco_hydro_3_C"/>
    <property type="match status" value="1"/>
</dbReference>
<gene>
    <name evidence="6" type="primary">bxlB</name>
    <name evidence="6" type="ORF">SBA5_160013</name>
</gene>
<dbReference type="SMART" id="SM01217">
    <property type="entry name" value="Fn3_like"/>
    <property type="match status" value="1"/>
</dbReference>
<dbReference type="InterPro" id="IPR017853">
    <property type="entry name" value="GH"/>
</dbReference>
<dbReference type="InterPro" id="IPR013783">
    <property type="entry name" value="Ig-like_fold"/>
</dbReference>
<dbReference type="Pfam" id="PF07691">
    <property type="entry name" value="PA14"/>
    <property type="match status" value="1"/>
</dbReference>
<dbReference type="GO" id="GO:0009044">
    <property type="term" value="F:xylan 1,4-beta-xylosidase activity"/>
    <property type="evidence" value="ECO:0007669"/>
    <property type="project" value="InterPro"/>
</dbReference>
<feature type="signal peptide" evidence="4">
    <location>
        <begin position="1"/>
        <end position="30"/>
    </location>
</feature>
<dbReference type="PANTHER" id="PTHR42721">
    <property type="entry name" value="SUGAR HYDROLASE-RELATED"/>
    <property type="match status" value="1"/>
</dbReference>
<evidence type="ECO:0000259" key="5">
    <source>
        <dbReference type="PROSITE" id="PS51820"/>
    </source>
</evidence>
<protein>
    <submittedName>
        <fullName evidence="6">Beta-xylosidase B</fullName>
    </submittedName>
</protein>
<dbReference type="SUPFAM" id="SSF51445">
    <property type="entry name" value="(Trans)glycosidases"/>
    <property type="match status" value="1"/>
</dbReference>
<proteinExistence type="inferred from homology"/>
<reference evidence="7" key="1">
    <citation type="submission" date="2018-02" db="EMBL/GenBank/DDBJ databases">
        <authorList>
            <person name="Hausmann B."/>
        </authorList>
    </citation>
    <scope>NUCLEOTIDE SEQUENCE [LARGE SCALE GENOMIC DNA]</scope>
    <source>
        <strain evidence="7">Peat soil MAG SbA5</strain>
    </source>
</reference>
<dbReference type="SUPFAM" id="SSF56988">
    <property type="entry name" value="Anthrax protective antigen"/>
    <property type="match status" value="1"/>
</dbReference>
<accession>A0A2N9L5L3</accession>
<sequence>MKSLVKRLNAGVATWTGIVLLGASLPCALAQDAANPPYLNPDLPAQMRAQDLVSRMTLDEKASQLVNDARAIPRLKVPAYNWWSEALHGVINTGVTEFPEPIGLAATFDVPEVHTMAHDIGIEGRIKHVQDVKAGHVGIMGGLDFWAPNLNIFRDPRWGRGQETYGEDPFLTARMGVAFVTGIQGDDPKYYLTIATPKHFAVHSGPEPTRHFADVDVSKHDELDTYAPAFRAAVVEGHAGSVMCAYNAINGQPACANQNLLQDQLRGNWGFQGYVVSDCDAVRDIFAGHQYRVSQAQASAISLIRGMDNECFGGGPGLKDNSDYKPFIDAVQEGYLPETAVDTAVVRLFTARIKLGMFDPPDTVPYTKINEDELDSQEHRALARKLADESLVLLKNDGILPLKPGIKKIAVVGPLADQTRVLLGNYAGTPTHTVSVLDGLKAEFPNAKVTFVPGTQFLRNDGDPVPNNVLTTSDGKPGLKAEYAEFSGFRPRPGVAQTPIATRVEPNINLDSSNLPSELAGKKSFTVTWTGFITVPETGDYLLGIRGSGFARIMVEEKQVAMMFRSNGVEARLGRVHLEKGQKTQLSIMYGNQNGEPGAQLIWAKATDAPSPEAIASTKDANVVIAVVGITSELEGEEMPVSQPGFLGGDRTSIDLPQPEENLVEAVAAADKPLVVVLMNGSALAVNWINYHSNAILEAWYSGEEGGTAIADTLSGKNDPGGKLPVTFYTGVDQLPNFENYSMEGRTYRYFKGKPLYPFGYGLSYTTFSFSDLGISQATVNAGDPVEADVTVTNTGKVAGDEVAELYLKFPDVKGAPNLALRGFQRIHLDPGQSQKLHFVLKNRDLGLVTEDGHSKIAEGDYTMSIGGGQPDSGAPVVTGHFHIDGWAPLPE</sequence>
<name>A0A2N9L5L3_9BACT</name>
<dbReference type="InterPro" id="IPR011658">
    <property type="entry name" value="PA14_dom"/>
</dbReference>
<dbReference type="GO" id="GO:0045493">
    <property type="term" value="P:xylan catabolic process"/>
    <property type="evidence" value="ECO:0007669"/>
    <property type="project" value="InterPro"/>
</dbReference>
<dbReference type="Gene3D" id="3.20.20.300">
    <property type="entry name" value="Glycoside hydrolase, family 3, N-terminal domain"/>
    <property type="match status" value="1"/>
</dbReference>
<dbReference type="Gene3D" id="2.60.40.10">
    <property type="entry name" value="Immunoglobulins"/>
    <property type="match status" value="1"/>
</dbReference>